<organism evidence="1 2">
    <name type="scientific">Scutellospora calospora</name>
    <dbReference type="NCBI Taxonomy" id="85575"/>
    <lineage>
        <taxon>Eukaryota</taxon>
        <taxon>Fungi</taxon>
        <taxon>Fungi incertae sedis</taxon>
        <taxon>Mucoromycota</taxon>
        <taxon>Glomeromycotina</taxon>
        <taxon>Glomeromycetes</taxon>
        <taxon>Diversisporales</taxon>
        <taxon>Gigasporaceae</taxon>
        <taxon>Scutellospora</taxon>
    </lineage>
</organism>
<feature type="non-terminal residue" evidence="1">
    <location>
        <position position="144"/>
    </location>
</feature>
<sequence length="144" mass="17227">LISVVHKVIDLDQKKQINADNVAFNFHIKKVSVYGIKDEIIKEIYKFLYPIQLILVKEACVVMNRLKKKAWKRFQEIFEESSFEVYEYHELIIIEIPRQSKEEKQAENRQLSVNKLTERLHNKYWSVEERSSAKEAEVFVARLE</sequence>
<dbReference type="EMBL" id="CAJVPM010021440">
    <property type="protein sequence ID" value="CAG8640233.1"/>
    <property type="molecule type" value="Genomic_DNA"/>
</dbReference>
<evidence type="ECO:0000313" key="1">
    <source>
        <dbReference type="EMBL" id="CAG8640233.1"/>
    </source>
</evidence>
<reference evidence="1" key="1">
    <citation type="submission" date="2021-06" db="EMBL/GenBank/DDBJ databases">
        <authorList>
            <person name="Kallberg Y."/>
            <person name="Tangrot J."/>
            <person name="Rosling A."/>
        </authorList>
    </citation>
    <scope>NUCLEOTIDE SEQUENCE</scope>
    <source>
        <strain evidence="1">AU212A</strain>
    </source>
</reference>
<keyword evidence="2" id="KW-1185">Reference proteome</keyword>
<gene>
    <name evidence="1" type="ORF">SCALOS_LOCUS8299</name>
</gene>
<feature type="non-terminal residue" evidence="1">
    <location>
        <position position="1"/>
    </location>
</feature>
<comment type="caution">
    <text evidence="1">The sequence shown here is derived from an EMBL/GenBank/DDBJ whole genome shotgun (WGS) entry which is preliminary data.</text>
</comment>
<name>A0ACA9NFD6_9GLOM</name>
<accession>A0ACA9NFD6</accession>
<dbReference type="Proteomes" id="UP000789860">
    <property type="component" value="Unassembled WGS sequence"/>
</dbReference>
<proteinExistence type="predicted"/>
<protein>
    <submittedName>
        <fullName evidence="1">11720_t:CDS:1</fullName>
    </submittedName>
</protein>
<evidence type="ECO:0000313" key="2">
    <source>
        <dbReference type="Proteomes" id="UP000789860"/>
    </source>
</evidence>